<reference evidence="1 2" key="1">
    <citation type="submission" date="2017-11" db="EMBL/GenBank/DDBJ databases">
        <title>Draft Genome Sequence of Lactobacillus curieae NBRC 111893 isolated from Koso, a Japanese sugar-Vegetable Fermented Beverage.</title>
        <authorList>
            <person name="Chiou T.Y."/>
            <person name="Oshima K."/>
            <person name="Suda W."/>
            <person name="Hattori M."/>
            <person name="Takahashi T."/>
        </authorList>
    </citation>
    <scope>NUCLEOTIDE SEQUENCE [LARGE SCALE GENOMIC DNA]</scope>
    <source>
        <strain evidence="1 2">NBRC111893</strain>
    </source>
</reference>
<evidence type="ECO:0000313" key="1">
    <source>
        <dbReference type="EMBL" id="GAY71892.1"/>
    </source>
</evidence>
<dbReference type="Proteomes" id="UP000286974">
    <property type="component" value="Unassembled WGS sequence"/>
</dbReference>
<sequence length="40" mass="4454">MSKLKPISKPEIIGAIMLTDKIDTTNKNKLNSLPLRGNFI</sequence>
<protein>
    <submittedName>
        <fullName evidence="1">Uncharacterized protein</fullName>
    </submittedName>
</protein>
<name>A0A401FHS7_9LACO</name>
<comment type="caution">
    <text evidence="1">The sequence shown here is derived from an EMBL/GenBank/DDBJ whole genome shotgun (WGS) entry which is preliminary data.</text>
</comment>
<accession>A0A401FHS7</accession>
<evidence type="ECO:0000313" key="2">
    <source>
        <dbReference type="Proteomes" id="UP000286974"/>
    </source>
</evidence>
<dbReference type="EMBL" id="BEXA01000001">
    <property type="protein sequence ID" value="GAY71892.1"/>
    <property type="molecule type" value="Genomic_DNA"/>
</dbReference>
<dbReference type="AlphaFoldDB" id="A0A401FHS7"/>
<keyword evidence="2" id="KW-1185">Reference proteome</keyword>
<organism evidence="1 2">
    <name type="scientific">Lentilactobacillus kosonis</name>
    <dbReference type="NCBI Taxonomy" id="2810561"/>
    <lineage>
        <taxon>Bacteria</taxon>
        <taxon>Bacillati</taxon>
        <taxon>Bacillota</taxon>
        <taxon>Bacilli</taxon>
        <taxon>Lactobacillales</taxon>
        <taxon>Lactobacillaceae</taxon>
        <taxon>Lentilactobacillus</taxon>
    </lineage>
</organism>
<proteinExistence type="predicted"/>
<gene>
    <name evidence="1" type="ORF">NBRC111893_38</name>
</gene>